<accession>A0A6A4DIE2</accession>
<evidence type="ECO:0000313" key="1">
    <source>
        <dbReference type="EMBL" id="KAE9308941.1"/>
    </source>
</evidence>
<dbReference type="AlphaFoldDB" id="A0A6A4DIE2"/>
<dbReference type="Proteomes" id="UP000437068">
    <property type="component" value="Unassembled WGS sequence"/>
</dbReference>
<comment type="caution">
    <text evidence="1">The sequence shown here is derived from an EMBL/GenBank/DDBJ whole genome shotgun (WGS) entry which is preliminary data.</text>
</comment>
<dbReference type="EMBL" id="QXGE01000563">
    <property type="protein sequence ID" value="KAE9308941.1"/>
    <property type="molecule type" value="Genomic_DNA"/>
</dbReference>
<proteinExistence type="predicted"/>
<evidence type="ECO:0000313" key="2">
    <source>
        <dbReference type="Proteomes" id="UP000437068"/>
    </source>
</evidence>
<protein>
    <submittedName>
        <fullName evidence="1">Uncharacterized protein</fullName>
    </submittedName>
</protein>
<reference evidence="1 2" key="1">
    <citation type="submission" date="2018-08" db="EMBL/GenBank/DDBJ databases">
        <title>Genomic investigation of the strawberry pathogen Phytophthora fragariae indicates pathogenicity is determined by transcriptional variation in three key races.</title>
        <authorList>
            <person name="Adams T.M."/>
            <person name="Armitage A.D."/>
            <person name="Sobczyk M.K."/>
            <person name="Bates H.J."/>
            <person name="Dunwell J.M."/>
            <person name="Nellist C.F."/>
            <person name="Harrison R.J."/>
        </authorList>
    </citation>
    <scope>NUCLEOTIDE SEQUENCE [LARGE SCALE GENOMIC DNA]</scope>
    <source>
        <strain evidence="1 2">A4</strain>
    </source>
</reference>
<gene>
    <name evidence="1" type="ORF">PF001_g10914</name>
</gene>
<sequence length="133" mass="14573">MFHCTVGGATTAAAGTTSTSSSLALLSAGACCPGSHGVCLCECLGGALHSVAARFGSSGCCTYRIHRNISTRSQNNPKYVQLYRWRCDDRRRGLHVHGLVRGLAQHGRLLPRQPRGLHVWTLGRRRRLRRCPY</sequence>
<organism evidence="1 2">
    <name type="scientific">Phytophthora fragariae</name>
    <dbReference type="NCBI Taxonomy" id="53985"/>
    <lineage>
        <taxon>Eukaryota</taxon>
        <taxon>Sar</taxon>
        <taxon>Stramenopiles</taxon>
        <taxon>Oomycota</taxon>
        <taxon>Peronosporomycetes</taxon>
        <taxon>Peronosporales</taxon>
        <taxon>Peronosporaceae</taxon>
        <taxon>Phytophthora</taxon>
    </lineage>
</organism>
<name>A0A6A4DIE2_9STRA</name>